<dbReference type="AlphaFoldDB" id="A0AAJ0C254"/>
<accession>A0AAJ0C254</accession>
<dbReference type="InterPro" id="IPR011009">
    <property type="entry name" value="Kinase-like_dom_sf"/>
</dbReference>
<organism evidence="1 2">
    <name type="scientific">Phialemonium atrogriseum</name>
    <dbReference type="NCBI Taxonomy" id="1093897"/>
    <lineage>
        <taxon>Eukaryota</taxon>
        <taxon>Fungi</taxon>
        <taxon>Dikarya</taxon>
        <taxon>Ascomycota</taxon>
        <taxon>Pezizomycotina</taxon>
        <taxon>Sordariomycetes</taxon>
        <taxon>Sordariomycetidae</taxon>
        <taxon>Cephalothecales</taxon>
        <taxon>Cephalothecaceae</taxon>
        <taxon>Phialemonium</taxon>
    </lineage>
</organism>
<gene>
    <name evidence="1" type="ORF">QBC33DRAFT_542482</name>
</gene>
<comment type="caution">
    <text evidence="1">The sequence shown here is derived from an EMBL/GenBank/DDBJ whole genome shotgun (WGS) entry which is preliminary data.</text>
</comment>
<name>A0AAJ0C254_9PEZI</name>
<dbReference type="RefSeq" id="XP_060282524.1">
    <property type="nucleotide sequence ID" value="XM_060428274.1"/>
</dbReference>
<proteinExistence type="predicted"/>
<keyword evidence="2" id="KW-1185">Reference proteome</keyword>
<reference evidence="1" key="1">
    <citation type="submission" date="2023-06" db="EMBL/GenBank/DDBJ databases">
        <title>Genome-scale phylogeny and comparative genomics of the fungal order Sordariales.</title>
        <authorList>
            <consortium name="Lawrence Berkeley National Laboratory"/>
            <person name="Hensen N."/>
            <person name="Bonometti L."/>
            <person name="Westerberg I."/>
            <person name="Brannstrom I.O."/>
            <person name="Guillou S."/>
            <person name="Cros-Aarteil S."/>
            <person name="Calhoun S."/>
            <person name="Haridas S."/>
            <person name="Kuo A."/>
            <person name="Mondo S."/>
            <person name="Pangilinan J."/>
            <person name="Riley R."/>
            <person name="Labutti K."/>
            <person name="Andreopoulos B."/>
            <person name="Lipzen A."/>
            <person name="Chen C."/>
            <person name="Yanf M."/>
            <person name="Daum C."/>
            <person name="Ng V."/>
            <person name="Clum A."/>
            <person name="Steindorff A."/>
            <person name="Ohm R."/>
            <person name="Martin F."/>
            <person name="Silar P."/>
            <person name="Natvig D."/>
            <person name="Lalanne C."/>
            <person name="Gautier V."/>
            <person name="Ament-Velasquez S.L."/>
            <person name="Kruys A."/>
            <person name="Hutchinson M.I."/>
            <person name="Powell A.J."/>
            <person name="Barry K."/>
            <person name="Miller A.N."/>
            <person name="Grigoriev I.V."/>
            <person name="Debuchy R."/>
            <person name="Gladieux P."/>
            <person name="Thoren M.H."/>
            <person name="Johannesson H."/>
        </authorList>
    </citation>
    <scope>NUCLEOTIDE SEQUENCE</scope>
    <source>
        <strain evidence="1">8032-3</strain>
    </source>
</reference>
<feature type="non-terminal residue" evidence="1">
    <location>
        <position position="120"/>
    </location>
</feature>
<evidence type="ECO:0000313" key="2">
    <source>
        <dbReference type="Proteomes" id="UP001244011"/>
    </source>
</evidence>
<dbReference type="EMBL" id="MU839012">
    <property type="protein sequence ID" value="KAK1766311.1"/>
    <property type="molecule type" value="Genomic_DNA"/>
</dbReference>
<evidence type="ECO:0000313" key="1">
    <source>
        <dbReference type="EMBL" id="KAK1766311.1"/>
    </source>
</evidence>
<dbReference type="GeneID" id="85311461"/>
<protein>
    <submittedName>
        <fullName evidence="1">Uncharacterized protein</fullName>
    </submittedName>
</protein>
<sequence>MRRTRRYIHAPPRSVKSADNVNKQTNPGLPPANFIPEGLKLCYCDLNFDNFIMEDGSDHSSGIIVIDFEHTSWLPYSFLIWELWVKRQFHLEERISSRSQLQVNRENIYALHEVRMRNRY</sequence>
<dbReference type="Proteomes" id="UP001244011">
    <property type="component" value="Unassembled WGS sequence"/>
</dbReference>
<dbReference type="SUPFAM" id="SSF56112">
    <property type="entry name" value="Protein kinase-like (PK-like)"/>
    <property type="match status" value="1"/>
</dbReference>